<dbReference type="EMBL" id="MASQ01000148">
    <property type="protein sequence ID" value="OCB01324.1"/>
    <property type="molecule type" value="Genomic_DNA"/>
</dbReference>
<accession>A0A060US17</accession>
<evidence type="ECO:0000313" key="4">
    <source>
        <dbReference type="Proteomes" id="UP000093129"/>
    </source>
</evidence>
<proteinExistence type="predicted"/>
<evidence type="ECO:0000313" key="2">
    <source>
        <dbReference type="EMBL" id="OCB01324.1"/>
    </source>
</evidence>
<keyword evidence="5" id="KW-1185">Reference proteome</keyword>
<reference evidence="3 5" key="4">
    <citation type="submission" date="2017-03" db="EMBL/GenBank/DDBJ databases">
        <authorList>
            <person name="Regsiter A."/>
            <person name="William W."/>
        </authorList>
    </citation>
    <scope>NUCLEOTIDE SEQUENCE [LARGE SCALE GENOMIC DNA]</scope>
    <source>
        <strain evidence="3">PRJEB5721</strain>
    </source>
</reference>
<sequence>MTAINAPAQADAAIPDNDSWQIENSGGGIGDRLIQIRTEDKSLKNCLPVEIPNTTSAALRIVLEVSQRL</sequence>
<reference evidence="2 4" key="3">
    <citation type="submission" date="2016-07" db="EMBL/GenBank/DDBJ databases">
        <title>Draft genome of a psychrotolerant acidophile Acidithiobacillus ferrivorans strain YL15.</title>
        <authorList>
            <person name="Peng T."/>
            <person name="Ma L."/>
            <person name="Nan M."/>
            <person name="An N."/>
            <person name="Wang M."/>
            <person name="Qiu G."/>
            <person name="Zeng W."/>
        </authorList>
    </citation>
    <scope>NUCLEOTIDE SEQUENCE [LARGE SCALE GENOMIC DNA]</scope>
    <source>
        <strain evidence="2 4">YL15</strain>
    </source>
</reference>
<dbReference type="AlphaFoldDB" id="A0A060US17"/>
<dbReference type="Proteomes" id="UP000093129">
    <property type="component" value="Unassembled WGS sequence"/>
</dbReference>
<organism evidence="1">
    <name type="scientific">Acidithiobacillus ferrivorans</name>
    <dbReference type="NCBI Taxonomy" id="160808"/>
    <lineage>
        <taxon>Bacteria</taxon>
        <taxon>Pseudomonadati</taxon>
        <taxon>Pseudomonadota</taxon>
        <taxon>Acidithiobacillia</taxon>
        <taxon>Acidithiobacillales</taxon>
        <taxon>Acidithiobacillaceae</taxon>
        <taxon>Acidithiobacillus</taxon>
    </lineage>
</organism>
<name>A0A060US17_9PROT</name>
<reference evidence="1" key="2">
    <citation type="submission" date="2014-07" db="EMBL/GenBank/DDBJ databases">
        <title>Initial genome analysis of the psychrotolerant acidophile Acidithiobacillus ferrivorans CF27: insights into iron and sulfur oxidation pathways and into biofilm formation.</title>
        <authorList>
            <person name="Talla E."/>
            <person name="Hedrich S."/>
            <person name="Mangenot S."/>
            <person name="Ji B."/>
            <person name="Johnson D.B."/>
            <person name="Barbe V."/>
            <person name="Bonnefoy V."/>
        </authorList>
    </citation>
    <scope>NUCLEOTIDE SEQUENCE [LARGE SCALE GENOMIC DNA]</scope>
    <source>
        <strain evidence="1">CF27</strain>
    </source>
</reference>
<protein>
    <submittedName>
        <fullName evidence="1">Uncharacterized protein</fullName>
    </submittedName>
</protein>
<reference evidence="1" key="1">
    <citation type="submission" date="2014-03" db="EMBL/GenBank/DDBJ databases">
        <authorList>
            <person name="Genoscope - CEA"/>
        </authorList>
    </citation>
    <scope>NUCLEOTIDE SEQUENCE [LARGE SCALE GENOMIC DNA]</scope>
    <source>
        <strain evidence="1">CF27</strain>
    </source>
</reference>
<dbReference type="EMBL" id="LT841305">
    <property type="protein sequence ID" value="SMH67767.1"/>
    <property type="molecule type" value="Genomic_DNA"/>
</dbReference>
<gene>
    <name evidence="3" type="ORF">AFERRI_50969</name>
    <name evidence="1" type="ORF">AFERRI_530302</name>
    <name evidence="2" type="ORF">BBC27_04525</name>
</gene>
<evidence type="ECO:0000313" key="3">
    <source>
        <dbReference type="EMBL" id="SMH67767.1"/>
    </source>
</evidence>
<dbReference type="EMBL" id="CCCS020000049">
    <property type="protein sequence ID" value="CDQ11407.1"/>
    <property type="molecule type" value="Genomic_DNA"/>
</dbReference>
<dbReference type="RefSeq" id="WP_035194375.1">
    <property type="nucleotide sequence ID" value="NZ_CCCS020000049.1"/>
</dbReference>
<evidence type="ECO:0000313" key="5">
    <source>
        <dbReference type="Proteomes" id="UP000193925"/>
    </source>
</evidence>
<evidence type="ECO:0000313" key="1">
    <source>
        <dbReference type="EMBL" id="CDQ11407.1"/>
    </source>
</evidence>
<dbReference type="Proteomes" id="UP000193925">
    <property type="component" value="Chromosome AFERRI"/>
</dbReference>